<accession>A0A194QQH9</accession>
<protein>
    <submittedName>
        <fullName evidence="2">Uncharacterized protein</fullName>
    </submittedName>
</protein>
<feature type="region of interest" description="Disordered" evidence="1">
    <location>
        <begin position="54"/>
        <end position="85"/>
    </location>
</feature>
<dbReference type="AlphaFoldDB" id="A0A194QQH9"/>
<organism evidence="2 3">
    <name type="scientific">Papilio machaon</name>
    <name type="common">Old World swallowtail butterfly</name>
    <dbReference type="NCBI Taxonomy" id="76193"/>
    <lineage>
        <taxon>Eukaryota</taxon>
        <taxon>Metazoa</taxon>
        <taxon>Ecdysozoa</taxon>
        <taxon>Arthropoda</taxon>
        <taxon>Hexapoda</taxon>
        <taxon>Insecta</taxon>
        <taxon>Pterygota</taxon>
        <taxon>Neoptera</taxon>
        <taxon>Endopterygota</taxon>
        <taxon>Lepidoptera</taxon>
        <taxon>Glossata</taxon>
        <taxon>Ditrysia</taxon>
        <taxon>Papilionoidea</taxon>
        <taxon>Papilionidae</taxon>
        <taxon>Papilioninae</taxon>
        <taxon>Papilio</taxon>
    </lineage>
</organism>
<evidence type="ECO:0000256" key="1">
    <source>
        <dbReference type="SAM" id="MobiDB-lite"/>
    </source>
</evidence>
<dbReference type="Proteomes" id="UP000053240">
    <property type="component" value="Unassembled WGS sequence"/>
</dbReference>
<evidence type="ECO:0000313" key="3">
    <source>
        <dbReference type="Proteomes" id="UP000053240"/>
    </source>
</evidence>
<reference evidence="2 3" key="1">
    <citation type="journal article" date="2015" name="Nat. Commun.">
        <title>Outbred genome sequencing and CRISPR/Cas9 gene editing in butterflies.</title>
        <authorList>
            <person name="Li X."/>
            <person name="Fan D."/>
            <person name="Zhang W."/>
            <person name="Liu G."/>
            <person name="Zhang L."/>
            <person name="Zhao L."/>
            <person name="Fang X."/>
            <person name="Chen L."/>
            <person name="Dong Y."/>
            <person name="Chen Y."/>
            <person name="Ding Y."/>
            <person name="Zhao R."/>
            <person name="Feng M."/>
            <person name="Zhu Y."/>
            <person name="Feng Y."/>
            <person name="Jiang X."/>
            <person name="Zhu D."/>
            <person name="Xiang H."/>
            <person name="Feng X."/>
            <person name="Li S."/>
            <person name="Wang J."/>
            <person name="Zhang G."/>
            <person name="Kronforst M.R."/>
            <person name="Wang W."/>
        </authorList>
    </citation>
    <scope>NUCLEOTIDE SEQUENCE [LARGE SCALE GENOMIC DNA]</scope>
    <source>
        <strain evidence="2">Ya'a_city_454_Pm</strain>
        <tissue evidence="2">Whole body</tissue>
    </source>
</reference>
<name>A0A194QQH9_PAPMA</name>
<dbReference type="EMBL" id="KQ461190">
    <property type="protein sequence ID" value="KPJ07225.1"/>
    <property type="molecule type" value="Genomic_DNA"/>
</dbReference>
<dbReference type="InParanoid" id="A0A194QQH9"/>
<proteinExistence type="predicted"/>
<evidence type="ECO:0000313" key="2">
    <source>
        <dbReference type="EMBL" id="KPJ07225.1"/>
    </source>
</evidence>
<keyword evidence="3" id="KW-1185">Reference proteome</keyword>
<sequence>MVKIYNFTIESIIAPISGIRERRAGADETLTRLPGEPAVRIQWAILRHPSRHMSHRAPRAFARAPAGRGERSGAAPASQLWRTTY</sequence>
<gene>
    <name evidence="2" type="ORF">RR48_07641</name>
</gene>